<evidence type="ECO:0000313" key="2">
    <source>
        <dbReference type="EMBL" id="TET44034.1"/>
    </source>
</evidence>
<organism evidence="2 3">
    <name type="scientific">candidate division TA06 bacterium</name>
    <dbReference type="NCBI Taxonomy" id="2250710"/>
    <lineage>
        <taxon>Bacteria</taxon>
        <taxon>Bacteria division TA06</taxon>
    </lineage>
</organism>
<accession>A0A523UNC5</accession>
<dbReference type="Proteomes" id="UP000315525">
    <property type="component" value="Unassembled WGS sequence"/>
</dbReference>
<name>A0A523UNC5_UNCT6</name>
<dbReference type="EMBL" id="SOJN01000141">
    <property type="protein sequence ID" value="TET44034.1"/>
    <property type="molecule type" value="Genomic_DNA"/>
</dbReference>
<feature type="region of interest" description="Disordered" evidence="1">
    <location>
        <begin position="68"/>
        <end position="87"/>
    </location>
</feature>
<gene>
    <name evidence="2" type="ORF">E3J62_11390</name>
</gene>
<evidence type="ECO:0000313" key="3">
    <source>
        <dbReference type="Proteomes" id="UP000315525"/>
    </source>
</evidence>
<protein>
    <submittedName>
        <fullName evidence="2">Uncharacterized protein</fullName>
    </submittedName>
</protein>
<dbReference type="AlphaFoldDB" id="A0A523UNC5"/>
<proteinExistence type="predicted"/>
<reference evidence="2 3" key="1">
    <citation type="submission" date="2019-03" db="EMBL/GenBank/DDBJ databases">
        <title>Metabolic potential of uncultured bacteria and archaea associated with petroleum seepage in deep-sea sediments.</title>
        <authorList>
            <person name="Dong X."/>
            <person name="Hubert C."/>
        </authorList>
    </citation>
    <scope>NUCLEOTIDE SEQUENCE [LARGE SCALE GENOMIC DNA]</scope>
    <source>
        <strain evidence="2">E44_bin18</strain>
    </source>
</reference>
<evidence type="ECO:0000256" key="1">
    <source>
        <dbReference type="SAM" id="MobiDB-lite"/>
    </source>
</evidence>
<sequence length="87" mass="9547">MGLQDVAHRGSASFVLSVLNKSCLNIQCEGAEIEGKIVEVENKAQQSIWYRWFREVLVCEALVEHRRGGPAFSTSEGNVREGSSPGP</sequence>
<comment type="caution">
    <text evidence="2">The sequence shown here is derived from an EMBL/GenBank/DDBJ whole genome shotgun (WGS) entry which is preliminary data.</text>
</comment>